<dbReference type="AlphaFoldDB" id="M2Z3S3"/>
<dbReference type="OrthoDB" id="205993at2759"/>
<evidence type="ECO:0000313" key="3">
    <source>
        <dbReference type="Proteomes" id="UP000016932"/>
    </source>
</evidence>
<keyword evidence="3" id="KW-1185">Reference proteome</keyword>
<reference evidence="2 3" key="1">
    <citation type="journal article" date="2012" name="PLoS Pathog.">
        <title>Diverse lifestyles and strategies of plant pathogenesis encoded in the genomes of eighteen Dothideomycetes fungi.</title>
        <authorList>
            <person name="Ohm R.A."/>
            <person name="Feau N."/>
            <person name="Henrissat B."/>
            <person name="Schoch C.L."/>
            <person name="Horwitz B.A."/>
            <person name="Barry K.W."/>
            <person name="Condon B.J."/>
            <person name="Copeland A.C."/>
            <person name="Dhillon B."/>
            <person name="Glaser F."/>
            <person name="Hesse C.N."/>
            <person name="Kosti I."/>
            <person name="LaButti K."/>
            <person name="Lindquist E.A."/>
            <person name="Lucas S."/>
            <person name="Salamov A.A."/>
            <person name="Bradshaw R.E."/>
            <person name="Ciuffetti L."/>
            <person name="Hamelin R.C."/>
            <person name="Kema G.H.J."/>
            <person name="Lawrence C."/>
            <person name="Scott J.A."/>
            <person name="Spatafora J.W."/>
            <person name="Turgeon B.G."/>
            <person name="de Wit P.J.G.M."/>
            <person name="Zhong S."/>
            <person name="Goodwin S.B."/>
            <person name="Grigoriev I.V."/>
        </authorList>
    </citation>
    <scope>NUCLEOTIDE SEQUENCE [LARGE SCALE GENOMIC DNA]</scope>
    <source>
        <strain evidence="2 3">CIRAD86</strain>
    </source>
</reference>
<feature type="region of interest" description="Disordered" evidence="1">
    <location>
        <begin position="175"/>
        <end position="239"/>
    </location>
</feature>
<dbReference type="Proteomes" id="UP000016932">
    <property type="component" value="Unassembled WGS sequence"/>
</dbReference>
<protein>
    <submittedName>
        <fullName evidence="2">Uncharacterized protein</fullName>
    </submittedName>
</protein>
<dbReference type="VEuPathDB" id="FungiDB:MYCFIDRAFT_210886"/>
<dbReference type="EMBL" id="KB446557">
    <property type="protein sequence ID" value="EME84465.1"/>
    <property type="molecule type" value="Genomic_DNA"/>
</dbReference>
<feature type="region of interest" description="Disordered" evidence="1">
    <location>
        <begin position="1"/>
        <end position="149"/>
    </location>
</feature>
<feature type="compositionally biased region" description="Basic and acidic residues" evidence="1">
    <location>
        <begin position="107"/>
        <end position="138"/>
    </location>
</feature>
<evidence type="ECO:0000313" key="2">
    <source>
        <dbReference type="EMBL" id="EME84465.1"/>
    </source>
</evidence>
<evidence type="ECO:0000256" key="1">
    <source>
        <dbReference type="SAM" id="MobiDB-lite"/>
    </source>
</evidence>
<dbReference type="eggNOG" id="ENOG502SE7D">
    <property type="taxonomic scope" value="Eukaryota"/>
</dbReference>
<sequence length="239" mass="26501">MDRDDPYRRALAAQGSSGKSRAADLDPLQPPNRRQGWMGSLRRALTAMSNERSFSLTSQNKQPVSTEEIEPRTSTSSPTRIRQKPLAGERPRRTVSDGGALLKQKRGQKDWQEEPTTRDLDAGDWGEPRSSLEAKQAEGEWDVEGEASKRDVQMMFTVPKARLRVVNADIERASMRSASDGAVSRKGSLANLKRENSVNTVRSRSDGEGGHKERQRLVLGTTKEEEETAASSGVRLGWL</sequence>
<name>M2Z3S3_PSEFD</name>
<accession>M2Z3S3</accession>
<gene>
    <name evidence="2" type="ORF">MYCFIDRAFT_210886</name>
</gene>
<organism evidence="2 3">
    <name type="scientific">Pseudocercospora fijiensis (strain CIRAD86)</name>
    <name type="common">Black leaf streak disease fungus</name>
    <name type="synonym">Mycosphaerella fijiensis</name>
    <dbReference type="NCBI Taxonomy" id="383855"/>
    <lineage>
        <taxon>Eukaryota</taxon>
        <taxon>Fungi</taxon>
        <taxon>Dikarya</taxon>
        <taxon>Ascomycota</taxon>
        <taxon>Pezizomycotina</taxon>
        <taxon>Dothideomycetes</taxon>
        <taxon>Dothideomycetidae</taxon>
        <taxon>Mycosphaerellales</taxon>
        <taxon>Mycosphaerellaceae</taxon>
        <taxon>Pseudocercospora</taxon>
    </lineage>
</organism>
<dbReference type="GeneID" id="19337235"/>
<dbReference type="KEGG" id="pfj:MYCFIDRAFT_210886"/>
<dbReference type="HOGENOM" id="CLU_1161574_0_0_1"/>
<dbReference type="RefSeq" id="XP_007925089.1">
    <property type="nucleotide sequence ID" value="XM_007926898.1"/>
</dbReference>
<feature type="compositionally biased region" description="Basic and acidic residues" evidence="1">
    <location>
        <begin position="203"/>
        <end position="216"/>
    </location>
</feature>
<proteinExistence type="predicted"/>
<feature type="compositionally biased region" description="Polar residues" evidence="1">
    <location>
        <begin position="47"/>
        <end position="65"/>
    </location>
</feature>